<dbReference type="HOGENOM" id="CLU_693416_0_0_1"/>
<dbReference type="Proteomes" id="UP000002195">
    <property type="component" value="Unassembled WGS sequence"/>
</dbReference>
<protein>
    <submittedName>
        <fullName evidence="2">Uncharacterized protein</fullName>
    </submittedName>
</protein>
<evidence type="ECO:0000313" key="3">
    <source>
        <dbReference type="Proteomes" id="UP000002195"/>
    </source>
</evidence>
<keyword evidence="1" id="KW-0812">Transmembrane</keyword>
<dbReference type="RefSeq" id="XP_645846.1">
    <property type="nucleotide sequence ID" value="XM_640754.1"/>
</dbReference>
<comment type="caution">
    <text evidence="2">The sequence shown here is derived from an EMBL/GenBank/DDBJ whole genome shotgun (WGS) entry which is preliminary data.</text>
</comment>
<accession>Q55ED5</accession>
<organism evidence="2 3">
    <name type="scientific">Dictyostelium discoideum</name>
    <name type="common">Social amoeba</name>
    <dbReference type="NCBI Taxonomy" id="44689"/>
    <lineage>
        <taxon>Eukaryota</taxon>
        <taxon>Amoebozoa</taxon>
        <taxon>Evosea</taxon>
        <taxon>Eumycetozoa</taxon>
        <taxon>Dictyostelia</taxon>
        <taxon>Dictyosteliales</taxon>
        <taxon>Dictyosteliaceae</taxon>
        <taxon>Dictyostelium</taxon>
    </lineage>
</organism>
<dbReference type="dictyBase" id="DDB_G0270468"/>
<dbReference type="EMBL" id="AAFI02000005">
    <property type="protein sequence ID" value="EAL72584.1"/>
    <property type="molecule type" value="Genomic_DNA"/>
</dbReference>
<evidence type="ECO:0000256" key="1">
    <source>
        <dbReference type="SAM" id="Phobius"/>
    </source>
</evidence>
<dbReference type="VEuPathDB" id="AmoebaDB:DDB_G0270468"/>
<keyword evidence="1" id="KW-1133">Transmembrane helix</keyword>
<gene>
    <name evidence="2" type="ORF">DDB_G0270468</name>
</gene>
<feature type="transmembrane region" description="Helical" evidence="1">
    <location>
        <begin position="52"/>
        <end position="72"/>
    </location>
</feature>
<dbReference type="GeneID" id="8616790"/>
<name>Q55ED5_DICDI</name>
<sequence>MGEIIEIEKEKNNTVINKNDIISLDVSNESGTDFKEIKEEQLSVSLCIKKNCLLIFACILIMITLVVIIVVFSRNTSYRMFFSNQYSKGYEIINNSNDFDYDKIILQNEKEDEFNKLLYSINLPFKITNKQFKKFNETNENRNSFVNDTLIGVPSSTFIYFSNLLPFFSSNQISIKKIISNNKDLHITTLNKTILYIRLISFNINIQISDLYNQLNNSLISIDNLKGKFILNSNLFYLLPSGIRKPDIVFYETDNENENDTDNYNENDNDKIKFKKLIPNHFILECRSKGDSLNYCKRKVFDWINFGVKTALLVDGIGSNSSRGGCYYYCLSPKSDNQLPLIPNSTIELDSNNEPTGLNVLYFDWNNYNIQPNMCPNFKINLVDHLSGIVIDFSKIQN</sequence>
<dbReference type="AlphaFoldDB" id="Q55ED5"/>
<dbReference type="PaxDb" id="44689-DDB0201680"/>
<dbReference type="FunCoup" id="Q55ED5">
    <property type="interactions" value="1"/>
</dbReference>
<dbReference type="InterPro" id="IPR012296">
    <property type="entry name" value="Nuclease_put_TT1808"/>
</dbReference>
<dbReference type="KEGG" id="ddi:DDB_G0270468"/>
<keyword evidence="3" id="KW-1185">Reference proteome</keyword>
<keyword evidence="1" id="KW-0472">Membrane</keyword>
<dbReference type="eggNOG" id="ENOG502RIMW">
    <property type="taxonomic scope" value="Eukaryota"/>
</dbReference>
<reference evidence="2 3" key="1">
    <citation type="journal article" date="2005" name="Nature">
        <title>The genome of the social amoeba Dictyostelium discoideum.</title>
        <authorList>
            <consortium name="The Dictyostelium discoideum Sequencing Consortium"/>
            <person name="Eichinger L."/>
            <person name="Pachebat J.A."/>
            <person name="Glockner G."/>
            <person name="Rajandream M.A."/>
            <person name="Sucgang R."/>
            <person name="Berriman M."/>
            <person name="Song J."/>
            <person name="Olsen R."/>
            <person name="Szafranski K."/>
            <person name="Xu Q."/>
            <person name="Tunggal B."/>
            <person name="Kummerfeld S."/>
            <person name="Madera M."/>
            <person name="Konfortov B.A."/>
            <person name="Rivero F."/>
            <person name="Bankier A.T."/>
            <person name="Lehmann R."/>
            <person name="Hamlin N."/>
            <person name="Davies R."/>
            <person name="Gaudet P."/>
            <person name="Fey P."/>
            <person name="Pilcher K."/>
            <person name="Chen G."/>
            <person name="Saunders D."/>
            <person name="Sodergren E."/>
            <person name="Davis P."/>
            <person name="Kerhornou A."/>
            <person name="Nie X."/>
            <person name="Hall N."/>
            <person name="Anjard C."/>
            <person name="Hemphill L."/>
            <person name="Bason N."/>
            <person name="Farbrother P."/>
            <person name="Desany B."/>
            <person name="Just E."/>
            <person name="Morio T."/>
            <person name="Rost R."/>
            <person name="Churcher C."/>
            <person name="Cooper J."/>
            <person name="Haydock S."/>
            <person name="van Driessche N."/>
            <person name="Cronin A."/>
            <person name="Goodhead I."/>
            <person name="Muzny D."/>
            <person name="Mourier T."/>
            <person name="Pain A."/>
            <person name="Lu M."/>
            <person name="Harper D."/>
            <person name="Lindsay R."/>
            <person name="Hauser H."/>
            <person name="James K."/>
            <person name="Quiles M."/>
            <person name="Madan Babu M."/>
            <person name="Saito T."/>
            <person name="Buchrieser C."/>
            <person name="Wardroper A."/>
            <person name="Felder M."/>
            <person name="Thangavelu M."/>
            <person name="Johnson D."/>
            <person name="Knights A."/>
            <person name="Loulseged H."/>
            <person name="Mungall K."/>
            <person name="Oliver K."/>
            <person name="Price C."/>
            <person name="Quail M.A."/>
            <person name="Urushihara H."/>
            <person name="Hernandez J."/>
            <person name="Rabbinowitsch E."/>
            <person name="Steffen D."/>
            <person name="Sanders M."/>
            <person name="Ma J."/>
            <person name="Kohara Y."/>
            <person name="Sharp S."/>
            <person name="Simmonds M."/>
            <person name="Spiegler S."/>
            <person name="Tivey A."/>
            <person name="Sugano S."/>
            <person name="White B."/>
            <person name="Walker D."/>
            <person name="Woodward J."/>
            <person name="Winckler T."/>
            <person name="Tanaka Y."/>
            <person name="Shaulsky G."/>
            <person name="Schleicher M."/>
            <person name="Weinstock G."/>
            <person name="Rosenthal A."/>
            <person name="Cox E.C."/>
            <person name="Chisholm R.L."/>
            <person name="Gibbs R."/>
            <person name="Loomis W.F."/>
            <person name="Platzer M."/>
            <person name="Kay R.R."/>
            <person name="Williams J."/>
            <person name="Dear P.H."/>
            <person name="Noegel A.A."/>
            <person name="Barrell B."/>
            <person name="Kuspa A."/>
        </authorList>
    </citation>
    <scope>NUCLEOTIDE SEQUENCE [LARGE SCALE GENOMIC DNA]</scope>
    <source>
        <strain evidence="2 3">AX4</strain>
    </source>
</reference>
<proteinExistence type="predicted"/>
<evidence type="ECO:0000313" key="2">
    <source>
        <dbReference type="EMBL" id="EAL72584.1"/>
    </source>
</evidence>
<dbReference type="InParanoid" id="Q55ED5"/>
<dbReference type="Gene3D" id="3.90.1570.10">
    <property type="entry name" value="tt1808, chain A"/>
    <property type="match status" value="1"/>
</dbReference>